<dbReference type="Proteomes" id="UP000317078">
    <property type="component" value="Unassembled WGS sequence"/>
</dbReference>
<evidence type="ECO:0000313" key="1">
    <source>
        <dbReference type="EMBL" id="TPG52361.1"/>
    </source>
</evidence>
<accession>A0A502FSG5</accession>
<sequence>MVKRRKQEEIAGILEFAGRTSEDPEFKDWMADHKSRNGGKLRVSKGATGVRVMFSKEADMEFWQDRSNLANGARKAGAA</sequence>
<dbReference type="OrthoDB" id="7274485at2"/>
<keyword evidence="2" id="KW-1185">Reference proteome</keyword>
<name>A0A502FSG5_9PROT</name>
<reference evidence="1 2" key="1">
    <citation type="journal article" date="2019" name="Environ. Microbiol.">
        <title>Species interactions and distinct microbial communities in high Arctic permafrost affected cryosols are associated with the CH4 and CO2 gas fluxes.</title>
        <authorList>
            <person name="Altshuler I."/>
            <person name="Hamel J."/>
            <person name="Turney S."/>
            <person name="Magnuson E."/>
            <person name="Levesque R."/>
            <person name="Greer C."/>
            <person name="Whyte L.G."/>
        </authorList>
    </citation>
    <scope>NUCLEOTIDE SEQUENCE [LARGE SCALE GENOMIC DNA]</scope>
    <source>
        <strain evidence="1 2">S9.3B</strain>
    </source>
</reference>
<evidence type="ECO:0000313" key="2">
    <source>
        <dbReference type="Proteomes" id="UP000317078"/>
    </source>
</evidence>
<dbReference type="AlphaFoldDB" id="A0A502FSG5"/>
<organism evidence="1 2">
    <name type="scientific">Muricoccus nepalensis</name>
    <dbReference type="NCBI Taxonomy" id="1854500"/>
    <lineage>
        <taxon>Bacteria</taxon>
        <taxon>Pseudomonadati</taxon>
        <taxon>Pseudomonadota</taxon>
        <taxon>Alphaproteobacteria</taxon>
        <taxon>Acetobacterales</taxon>
        <taxon>Roseomonadaceae</taxon>
        <taxon>Muricoccus</taxon>
    </lineage>
</organism>
<dbReference type="RefSeq" id="WP_140885196.1">
    <property type="nucleotide sequence ID" value="NZ_RCZP01000021.1"/>
</dbReference>
<proteinExistence type="predicted"/>
<comment type="caution">
    <text evidence="1">The sequence shown here is derived from an EMBL/GenBank/DDBJ whole genome shotgun (WGS) entry which is preliminary data.</text>
</comment>
<dbReference type="EMBL" id="RCZP01000021">
    <property type="protein sequence ID" value="TPG52361.1"/>
    <property type="molecule type" value="Genomic_DNA"/>
</dbReference>
<gene>
    <name evidence="1" type="ORF">EAH89_18420</name>
</gene>
<protein>
    <submittedName>
        <fullName evidence="1">Uncharacterized protein</fullName>
    </submittedName>
</protein>